<organism evidence="8 9">
    <name type="scientific">Chaetoceros tenuissimus</name>
    <dbReference type="NCBI Taxonomy" id="426638"/>
    <lineage>
        <taxon>Eukaryota</taxon>
        <taxon>Sar</taxon>
        <taxon>Stramenopiles</taxon>
        <taxon>Ochrophyta</taxon>
        <taxon>Bacillariophyta</taxon>
        <taxon>Coscinodiscophyceae</taxon>
        <taxon>Chaetocerotophycidae</taxon>
        <taxon>Chaetocerotales</taxon>
        <taxon>Chaetocerotaceae</taxon>
        <taxon>Chaetoceros</taxon>
    </lineage>
</organism>
<evidence type="ECO:0000256" key="3">
    <source>
        <dbReference type="ARBA" id="ARBA00022833"/>
    </source>
</evidence>
<dbReference type="Gene3D" id="3.30.40.10">
    <property type="entry name" value="Zinc/RING finger domain, C3HC4 (zinc finger)"/>
    <property type="match status" value="1"/>
</dbReference>
<dbReference type="InterPro" id="IPR013083">
    <property type="entry name" value="Znf_RING/FYVE/PHD"/>
</dbReference>
<dbReference type="InterPro" id="IPR001841">
    <property type="entry name" value="Znf_RING"/>
</dbReference>
<sequence length="314" mass="36046">MSSNEQPSSSLIGEGTLIVIFATAGVFLSVVGTYVWSMFLDKFCSTDIDAAVIRMIEELNQGRPEQIPVILKGLTEEERLRVLERVLDCRPYSKELGAMVKLEQEKAEENKKLLAMEQALLKQSDSLEKKDDETVQGEKQKGKDANVDTTEDEKEEKEEENILQRVWKEFGNQGNGNKKEDAKDEVTETCAICMEDYEENEDVIIGDGCVHMYHKDCLLKWMKAKHDFCPYCREYAFPIKDFVSIAKEQVSEERFKELVEQDDEKLVAMYLNNDEENQQIEEESAENSDDSPQDTEEVTQKDESIQKDENSCFP</sequence>
<evidence type="ECO:0000256" key="4">
    <source>
        <dbReference type="PROSITE-ProRule" id="PRU00175"/>
    </source>
</evidence>
<protein>
    <recommendedName>
        <fullName evidence="7">RING-type domain-containing protein</fullName>
    </recommendedName>
</protein>
<dbReference type="Pfam" id="PF13639">
    <property type="entry name" value="zf-RING_2"/>
    <property type="match status" value="1"/>
</dbReference>
<feature type="domain" description="RING-type" evidence="7">
    <location>
        <begin position="190"/>
        <end position="233"/>
    </location>
</feature>
<keyword evidence="6" id="KW-0472">Membrane</keyword>
<dbReference type="Proteomes" id="UP001054902">
    <property type="component" value="Unassembled WGS sequence"/>
</dbReference>
<dbReference type="SUPFAM" id="SSF57850">
    <property type="entry name" value="RING/U-box"/>
    <property type="match status" value="1"/>
</dbReference>
<keyword evidence="3" id="KW-0862">Zinc</keyword>
<dbReference type="SMART" id="SM00184">
    <property type="entry name" value="RING"/>
    <property type="match status" value="1"/>
</dbReference>
<dbReference type="GO" id="GO:0008270">
    <property type="term" value="F:zinc ion binding"/>
    <property type="evidence" value="ECO:0007669"/>
    <property type="project" value="UniProtKB-KW"/>
</dbReference>
<keyword evidence="9" id="KW-1185">Reference proteome</keyword>
<feature type="compositionally biased region" description="Acidic residues" evidence="5">
    <location>
        <begin position="149"/>
        <end position="159"/>
    </location>
</feature>
<dbReference type="EMBL" id="BLLK01000020">
    <property type="protein sequence ID" value="GFH45523.1"/>
    <property type="molecule type" value="Genomic_DNA"/>
</dbReference>
<feature type="transmembrane region" description="Helical" evidence="6">
    <location>
        <begin position="12"/>
        <end position="36"/>
    </location>
</feature>
<evidence type="ECO:0000313" key="8">
    <source>
        <dbReference type="EMBL" id="GFH45523.1"/>
    </source>
</evidence>
<feature type="region of interest" description="Disordered" evidence="5">
    <location>
        <begin position="125"/>
        <end position="159"/>
    </location>
</feature>
<feature type="compositionally biased region" description="Acidic residues" evidence="5">
    <location>
        <begin position="274"/>
        <end position="297"/>
    </location>
</feature>
<accession>A0AAD3CH41</accession>
<keyword evidence="2 4" id="KW-0863">Zinc-finger</keyword>
<comment type="caution">
    <text evidence="8">The sequence shown here is derived from an EMBL/GenBank/DDBJ whole genome shotgun (WGS) entry which is preliminary data.</text>
</comment>
<dbReference type="AlphaFoldDB" id="A0AAD3CH41"/>
<evidence type="ECO:0000313" key="9">
    <source>
        <dbReference type="Proteomes" id="UP001054902"/>
    </source>
</evidence>
<name>A0AAD3CH41_9STRA</name>
<evidence type="ECO:0000256" key="6">
    <source>
        <dbReference type="SAM" id="Phobius"/>
    </source>
</evidence>
<evidence type="ECO:0000259" key="7">
    <source>
        <dbReference type="PROSITE" id="PS50089"/>
    </source>
</evidence>
<evidence type="ECO:0000256" key="5">
    <source>
        <dbReference type="SAM" id="MobiDB-lite"/>
    </source>
</evidence>
<dbReference type="CDD" id="cd16448">
    <property type="entry name" value="RING-H2"/>
    <property type="match status" value="1"/>
</dbReference>
<keyword evidence="1" id="KW-0479">Metal-binding</keyword>
<dbReference type="PROSITE" id="PS50089">
    <property type="entry name" value="ZF_RING_2"/>
    <property type="match status" value="1"/>
</dbReference>
<dbReference type="GO" id="GO:0061630">
    <property type="term" value="F:ubiquitin protein ligase activity"/>
    <property type="evidence" value="ECO:0007669"/>
    <property type="project" value="TreeGrafter"/>
</dbReference>
<evidence type="ECO:0000256" key="1">
    <source>
        <dbReference type="ARBA" id="ARBA00022723"/>
    </source>
</evidence>
<keyword evidence="6" id="KW-0812">Transmembrane</keyword>
<reference evidence="8 9" key="1">
    <citation type="journal article" date="2021" name="Sci. Rep.">
        <title>The genome of the diatom Chaetoceros tenuissimus carries an ancient integrated fragment of an extant virus.</title>
        <authorList>
            <person name="Hongo Y."/>
            <person name="Kimura K."/>
            <person name="Takaki Y."/>
            <person name="Yoshida Y."/>
            <person name="Baba S."/>
            <person name="Kobayashi G."/>
            <person name="Nagasaki K."/>
            <person name="Hano T."/>
            <person name="Tomaru Y."/>
        </authorList>
    </citation>
    <scope>NUCLEOTIDE SEQUENCE [LARGE SCALE GENOMIC DNA]</scope>
    <source>
        <strain evidence="8 9">NIES-3715</strain>
    </source>
</reference>
<feature type="region of interest" description="Disordered" evidence="5">
    <location>
        <begin position="274"/>
        <end position="314"/>
    </location>
</feature>
<dbReference type="GO" id="GO:0016567">
    <property type="term" value="P:protein ubiquitination"/>
    <property type="evidence" value="ECO:0007669"/>
    <property type="project" value="TreeGrafter"/>
</dbReference>
<feature type="compositionally biased region" description="Basic and acidic residues" evidence="5">
    <location>
        <begin position="298"/>
        <end position="314"/>
    </location>
</feature>
<proteinExistence type="predicted"/>
<feature type="compositionally biased region" description="Basic and acidic residues" evidence="5">
    <location>
        <begin position="125"/>
        <end position="146"/>
    </location>
</feature>
<keyword evidence="6" id="KW-1133">Transmembrane helix</keyword>
<dbReference type="PANTHER" id="PTHR45969:SF69">
    <property type="entry name" value="FINGER DOMAIN PROTEIN, PUTATIVE (AFU_ORTHOLOGUE AFUA_3G12190)-RELATED"/>
    <property type="match status" value="1"/>
</dbReference>
<dbReference type="PANTHER" id="PTHR45969">
    <property type="entry name" value="RING ZINC FINGER PROTEIN-RELATED"/>
    <property type="match status" value="1"/>
</dbReference>
<gene>
    <name evidence="8" type="ORF">CTEN210_01997</name>
</gene>
<evidence type="ECO:0000256" key="2">
    <source>
        <dbReference type="ARBA" id="ARBA00022771"/>
    </source>
</evidence>